<dbReference type="Pfam" id="PF06713">
    <property type="entry name" value="bPH_4"/>
    <property type="match status" value="1"/>
</dbReference>
<protein>
    <recommendedName>
        <fullName evidence="1">Uncharacterized protein YyaB-like PH domain-containing protein</fullName>
    </recommendedName>
</protein>
<proteinExistence type="predicted"/>
<evidence type="ECO:0000259" key="1">
    <source>
        <dbReference type="Pfam" id="PF06713"/>
    </source>
</evidence>
<name>A0ABS2PFP9_9BACL</name>
<evidence type="ECO:0000313" key="3">
    <source>
        <dbReference type="Proteomes" id="UP000741863"/>
    </source>
</evidence>
<accession>A0ABS2PFP9</accession>
<keyword evidence="3" id="KW-1185">Reference proteome</keyword>
<dbReference type="Proteomes" id="UP000741863">
    <property type="component" value="Unassembled WGS sequence"/>
</dbReference>
<gene>
    <name evidence="2" type="ORF">JOD17_003356</name>
</gene>
<dbReference type="RefSeq" id="WP_204699009.1">
    <property type="nucleotide sequence ID" value="NZ_JAFBEC010000010.1"/>
</dbReference>
<dbReference type="EMBL" id="JAFBEC010000010">
    <property type="protein sequence ID" value="MBM7634254.1"/>
    <property type="molecule type" value="Genomic_DNA"/>
</dbReference>
<feature type="domain" description="Uncharacterized protein YyaB-like PH" evidence="1">
    <location>
        <begin position="2"/>
        <end position="79"/>
    </location>
</feature>
<organism evidence="2 3">
    <name type="scientific">Geomicrobium sediminis</name>
    <dbReference type="NCBI Taxonomy" id="1347788"/>
    <lineage>
        <taxon>Bacteria</taxon>
        <taxon>Bacillati</taxon>
        <taxon>Bacillota</taxon>
        <taxon>Bacilli</taxon>
        <taxon>Bacillales</taxon>
        <taxon>Geomicrobium</taxon>
    </lineage>
</organism>
<evidence type="ECO:0000313" key="2">
    <source>
        <dbReference type="EMBL" id="MBM7634254.1"/>
    </source>
</evidence>
<reference evidence="2 3" key="1">
    <citation type="submission" date="2021-01" db="EMBL/GenBank/DDBJ databases">
        <title>Genomic Encyclopedia of Type Strains, Phase IV (KMG-IV): sequencing the most valuable type-strain genomes for metagenomic binning, comparative biology and taxonomic classification.</title>
        <authorList>
            <person name="Goeker M."/>
        </authorList>
    </citation>
    <scope>NUCLEOTIDE SEQUENCE [LARGE SCALE GENOMIC DNA]</scope>
    <source>
        <strain evidence="2 3">DSM 25540</strain>
    </source>
</reference>
<sequence>MIKYELHKETFIARAGFFKIEIAYDNIYKVNRVNGLDLSSGALKMALAGDGLDIHYKYGFGSVTISPKEDEIFVKELSTRTNKATFSLENMN</sequence>
<comment type="caution">
    <text evidence="2">The sequence shown here is derived from an EMBL/GenBank/DDBJ whole genome shotgun (WGS) entry which is preliminary data.</text>
</comment>
<dbReference type="InterPro" id="IPR009589">
    <property type="entry name" value="PH_YyaB-like"/>
</dbReference>